<dbReference type="InterPro" id="IPR010559">
    <property type="entry name" value="Sig_transdc_His_kin_internal"/>
</dbReference>
<dbReference type="PANTHER" id="PTHR34220">
    <property type="entry name" value="SENSOR HISTIDINE KINASE YPDA"/>
    <property type="match status" value="1"/>
</dbReference>
<dbReference type="EMBL" id="ADLK01000031">
    <property type="protein sequence ID" value="KMW16362.1"/>
    <property type="molecule type" value="Genomic_DNA"/>
</dbReference>
<sequence length="601" mass="68342">MALKNLSMRNRVFLYFSAIMAVFTALSGMVTYKLAENILMEKTINQTSETILQMSDTYDFYMKGMKDSLAWVCNSEVLQEELCNGVVNRNDDYTSYDSNIRIIERMIVQAYYSYSVSEIAVYSNEGDAFLVPFRETGIDMTPLELHETAKQGKGRPVIVNDSGREDSFLVVKQIKDSLTMEDLGVAVMGLRKDYLKSLTNNADFSSKGTIMLLDEKKESLFNDGRFDGADELTGKMTGFSGYFPYETNGGQYVAIYHQSDNTNWTTIGLVPMVVLMEQLAPFKIQAFLLMIVFLLISLAAAKALADRMIRPVEDMSRALVKFAEGDFSVRIAEYSEDEMGKLGHVFNETIRQVEGLIDTVVESKSLEKELEFQALQAQINPHFLYNTMDIINWMAYEHKETEICNMVQSVSRLMRLSISHKAGNLTLEQEISYIRDYLYIQKVRYGERLEVLYQIHEEVNKQVIPKFTIQPLVENSIVHGLEGSDGKCLVLISARRRGETVEILVKDTGRGIDDERMRELRDPQEIKTSSSSPHAHIGLYAVDQRIKYLFGVQYGLTIQSRQGEGTAITIRIPFTDGKDLDLSYGEVMRRRHEETQGNDIG</sequence>
<evidence type="ECO:0000256" key="9">
    <source>
        <dbReference type="SAM" id="Phobius"/>
    </source>
</evidence>
<evidence type="ECO:0000256" key="3">
    <source>
        <dbReference type="ARBA" id="ARBA00022553"/>
    </source>
</evidence>
<reference evidence="11 12" key="1">
    <citation type="submission" date="2011-04" db="EMBL/GenBank/DDBJ databases">
        <title>The Genome Sequence of Clostridium citroniae WAL-19142.</title>
        <authorList>
            <consortium name="The Broad Institute Genome Sequencing Platform"/>
            <person name="Earl A."/>
            <person name="Ward D."/>
            <person name="Feldgarden M."/>
            <person name="Gevers D."/>
            <person name="Warren Y.A."/>
            <person name="Tyrrell K.L."/>
            <person name="Citron D.M."/>
            <person name="Goldstein E.J."/>
            <person name="Daigneault M."/>
            <person name="Allen-Vercoe E."/>
            <person name="Young S.K."/>
            <person name="Zeng Q."/>
            <person name="Gargeya S."/>
            <person name="Fitzgerald M."/>
            <person name="Haas B."/>
            <person name="Abouelleil A."/>
            <person name="Alvarado L."/>
            <person name="Arachchi H.M."/>
            <person name="Berlin A."/>
            <person name="Brown A."/>
            <person name="Chapman S.B."/>
            <person name="Chen Z."/>
            <person name="Dunbar C."/>
            <person name="Freedman E."/>
            <person name="Gearin G."/>
            <person name="Gellesch M."/>
            <person name="Goldberg J."/>
            <person name="Griggs A."/>
            <person name="Gujja S."/>
            <person name="Heilman E.R."/>
            <person name="Heiman D."/>
            <person name="Howarth C."/>
            <person name="Larson L."/>
            <person name="Lui A."/>
            <person name="MacDonald P.J."/>
            <person name="Mehta T."/>
            <person name="Montmayeur A."/>
            <person name="Murphy C."/>
            <person name="Neiman D."/>
            <person name="Pearson M."/>
            <person name="Priest M."/>
            <person name="Roberts A."/>
            <person name="Saif S."/>
            <person name="Shea T."/>
            <person name="Shenoy N."/>
            <person name="Sisk P."/>
            <person name="Stolte C."/>
            <person name="Sykes S."/>
            <person name="White J."/>
            <person name="Yandava C."/>
            <person name="Wortman J."/>
            <person name="Nusbaum C."/>
            <person name="Birren B."/>
        </authorList>
    </citation>
    <scope>NUCLEOTIDE SEQUENCE [LARGE SCALE GENOMIC DNA]</scope>
    <source>
        <strain evidence="11 12">WAL-19142</strain>
    </source>
</reference>
<dbReference type="Proteomes" id="UP000037392">
    <property type="component" value="Unassembled WGS sequence"/>
</dbReference>
<dbReference type="GeneID" id="93165998"/>
<dbReference type="PROSITE" id="PS50885">
    <property type="entry name" value="HAMP"/>
    <property type="match status" value="1"/>
</dbReference>
<keyword evidence="2" id="KW-1003">Cell membrane</keyword>
<dbReference type="SMART" id="SM00387">
    <property type="entry name" value="HATPase_c"/>
    <property type="match status" value="1"/>
</dbReference>
<dbReference type="InterPro" id="IPR036890">
    <property type="entry name" value="HATPase_C_sf"/>
</dbReference>
<feature type="transmembrane region" description="Helical" evidence="9">
    <location>
        <begin position="286"/>
        <end position="305"/>
    </location>
</feature>
<evidence type="ECO:0000313" key="12">
    <source>
        <dbReference type="Proteomes" id="UP000037392"/>
    </source>
</evidence>
<name>A0A0J9BTJ3_9FIRM</name>
<evidence type="ECO:0000259" key="10">
    <source>
        <dbReference type="PROSITE" id="PS50885"/>
    </source>
</evidence>
<evidence type="ECO:0000256" key="4">
    <source>
        <dbReference type="ARBA" id="ARBA00022679"/>
    </source>
</evidence>
<keyword evidence="8 9" id="KW-0472">Membrane</keyword>
<accession>A0A0J9BTJ3</accession>
<evidence type="ECO:0000313" key="11">
    <source>
        <dbReference type="EMBL" id="KMW16362.1"/>
    </source>
</evidence>
<evidence type="ECO:0000256" key="5">
    <source>
        <dbReference type="ARBA" id="ARBA00022692"/>
    </source>
</evidence>
<feature type="domain" description="HAMP" evidence="10">
    <location>
        <begin position="306"/>
        <end position="358"/>
    </location>
</feature>
<organism evidence="11 12">
    <name type="scientific">[Clostridium] citroniae WAL-19142</name>
    <dbReference type="NCBI Taxonomy" id="742734"/>
    <lineage>
        <taxon>Bacteria</taxon>
        <taxon>Bacillati</taxon>
        <taxon>Bacillota</taxon>
        <taxon>Clostridia</taxon>
        <taxon>Lachnospirales</taxon>
        <taxon>Lachnospiraceae</taxon>
        <taxon>Enterocloster</taxon>
    </lineage>
</organism>
<dbReference type="PATRIC" id="fig|742734.4.peg.4732"/>
<gene>
    <name evidence="11" type="ORF">HMPREF9470_04416</name>
</gene>
<evidence type="ECO:0000256" key="2">
    <source>
        <dbReference type="ARBA" id="ARBA00022475"/>
    </source>
</evidence>
<dbReference type="GO" id="GO:0000155">
    <property type="term" value="F:phosphorelay sensor kinase activity"/>
    <property type="evidence" value="ECO:0007669"/>
    <property type="project" value="InterPro"/>
</dbReference>
<protein>
    <recommendedName>
        <fullName evidence="10">HAMP domain-containing protein</fullName>
    </recommendedName>
</protein>
<feature type="transmembrane region" description="Helical" evidence="9">
    <location>
        <begin position="12"/>
        <end position="32"/>
    </location>
</feature>
<dbReference type="Pfam" id="PF02518">
    <property type="entry name" value="HATPase_c"/>
    <property type="match status" value="1"/>
</dbReference>
<evidence type="ECO:0000256" key="8">
    <source>
        <dbReference type="ARBA" id="ARBA00023136"/>
    </source>
</evidence>
<dbReference type="RefSeq" id="WP_197092204.1">
    <property type="nucleotide sequence ID" value="NZ_KQ235882.1"/>
</dbReference>
<evidence type="ECO:0000256" key="7">
    <source>
        <dbReference type="ARBA" id="ARBA00022989"/>
    </source>
</evidence>
<keyword evidence="7 9" id="KW-1133">Transmembrane helix</keyword>
<proteinExistence type="predicted"/>
<dbReference type="InterPro" id="IPR033479">
    <property type="entry name" value="dCache_1"/>
</dbReference>
<dbReference type="SUPFAM" id="SSF55874">
    <property type="entry name" value="ATPase domain of HSP90 chaperone/DNA topoisomerase II/histidine kinase"/>
    <property type="match status" value="1"/>
</dbReference>
<comment type="caution">
    <text evidence="11">The sequence shown here is derived from an EMBL/GenBank/DDBJ whole genome shotgun (WGS) entry which is preliminary data.</text>
</comment>
<dbReference type="GO" id="GO:0005886">
    <property type="term" value="C:plasma membrane"/>
    <property type="evidence" value="ECO:0007669"/>
    <property type="project" value="UniProtKB-SubCell"/>
</dbReference>
<dbReference type="Gene3D" id="6.10.340.10">
    <property type="match status" value="1"/>
</dbReference>
<dbReference type="Pfam" id="PF00672">
    <property type="entry name" value="HAMP"/>
    <property type="match status" value="1"/>
</dbReference>
<evidence type="ECO:0000256" key="1">
    <source>
        <dbReference type="ARBA" id="ARBA00004651"/>
    </source>
</evidence>
<evidence type="ECO:0000256" key="6">
    <source>
        <dbReference type="ARBA" id="ARBA00022777"/>
    </source>
</evidence>
<keyword evidence="5 9" id="KW-0812">Transmembrane</keyword>
<keyword evidence="4" id="KW-0808">Transferase</keyword>
<dbReference type="Pfam" id="PF06580">
    <property type="entry name" value="His_kinase"/>
    <property type="match status" value="1"/>
</dbReference>
<dbReference type="InterPro" id="IPR050640">
    <property type="entry name" value="Bact_2-comp_sensor_kinase"/>
</dbReference>
<dbReference type="SMART" id="SM00304">
    <property type="entry name" value="HAMP"/>
    <property type="match status" value="1"/>
</dbReference>
<dbReference type="InterPro" id="IPR003594">
    <property type="entry name" value="HATPase_dom"/>
</dbReference>
<keyword evidence="3" id="KW-0597">Phosphoprotein</keyword>
<dbReference type="SUPFAM" id="SSF158472">
    <property type="entry name" value="HAMP domain-like"/>
    <property type="match status" value="1"/>
</dbReference>
<dbReference type="PANTHER" id="PTHR34220:SF7">
    <property type="entry name" value="SENSOR HISTIDINE KINASE YPDA"/>
    <property type="match status" value="1"/>
</dbReference>
<dbReference type="Pfam" id="PF02743">
    <property type="entry name" value="dCache_1"/>
    <property type="match status" value="1"/>
</dbReference>
<comment type="subcellular location">
    <subcellularLocation>
        <location evidence="1">Cell membrane</location>
        <topology evidence="1">Multi-pass membrane protein</topology>
    </subcellularLocation>
</comment>
<dbReference type="InterPro" id="IPR003660">
    <property type="entry name" value="HAMP_dom"/>
</dbReference>
<dbReference type="Gene3D" id="3.30.565.10">
    <property type="entry name" value="Histidine kinase-like ATPase, C-terminal domain"/>
    <property type="match status" value="1"/>
</dbReference>
<dbReference type="CDD" id="cd06225">
    <property type="entry name" value="HAMP"/>
    <property type="match status" value="1"/>
</dbReference>
<dbReference type="AlphaFoldDB" id="A0A0J9BTJ3"/>
<keyword evidence="6" id="KW-0418">Kinase</keyword>